<organism evidence="5 6">
    <name type="scientific">Pseudotamlana carrageenivorans</name>
    <dbReference type="NCBI Taxonomy" id="2069432"/>
    <lineage>
        <taxon>Bacteria</taxon>
        <taxon>Pseudomonadati</taxon>
        <taxon>Bacteroidota</taxon>
        <taxon>Flavobacteriia</taxon>
        <taxon>Flavobacteriales</taxon>
        <taxon>Flavobacteriaceae</taxon>
        <taxon>Pseudotamlana</taxon>
    </lineage>
</organism>
<dbReference type="NCBIfam" id="TIGR04183">
    <property type="entry name" value="Por_Secre_tail"/>
    <property type="match status" value="1"/>
</dbReference>
<evidence type="ECO:0000313" key="5">
    <source>
        <dbReference type="EMBL" id="AUS05533.1"/>
    </source>
</evidence>
<dbReference type="Proteomes" id="UP000236592">
    <property type="component" value="Chromosome"/>
</dbReference>
<dbReference type="InterPro" id="IPR006584">
    <property type="entry name" value="Cellulose-bd_IV"/>
</dbReference>
<dbReference type="SMART" id="SM00635">
    <property type="entry name" value="BID_2"/>
    <property type="match status" value="1"/>
</dbReference>
<dbReference type="InterPro" id="IPR008964">
    <property type="entry name" value="Invasin/intimin_cell_adhesion"/>
</dbReference>
<dbReference type="GO" id="GO:0005975">
    <property type="term" value="P:carbohydrate metabolic process"/>
    <property type="evidence" value="ECO:0007669"/>
    <property type="project" value="InterPro"/>
</dbReference>
<comment type="similarity">
    <text evidence="1">Belongs to the glycosyl hydrolase 16 family.</text>
</comment>
<protein>
    <recommendedName>
        <fullName evidence="7">Beta-agarase</fullName>
    </recommendedName>
</protein>
<keyword evidence="2" id="KW-0732">Signal</keyword>
<dbReference type="OrthoDB" id="9808897at2"/>
<dbReference type="Gene3D" id="2.60.120.200">
    <property type="match status" value="1"/>
</dbReference>
<dbReference type="CDD" id="cd04079">
    <property type="entry name" value="CBM6_agarase-like"/>
    <property type="match status" value="2"/>
</dbReference>
<dbReference type="SMART" id="SM00606">
    <property type="entry name" value="CBD_IV"/>
    <property type="match status" value="2"/>
</dbReference>
<proteinExistence type="inferred from homology"/>
<evidence type="ECO:0000259" key="4">
    <source>
        <dbReference type="PROSITE" id="PS51762"/>
    </source>
</evidence>
<evidence type="ECO:0000313" key="6">
    <source>
        <dbReference type="Proteomes" id="UP000236592"/>
    </source>
</evidence>
<sequence length="864" mass="94143">MIKTATVHDFAVRKKGSNHVKKRNSKLIWMLTVLLGTWGIHAQDWAGIPIPANAGNGKVWELQDQVSDDFNYNFNSASWSNFGSGNKWYNFYHNAWDGPGYTYWKNQNVTVDGSDLVINVGYTAENSKGGSYGVASGCVTSTTKVKYPVYVESAISVANISLASCFWLLSPDDTEEIDIIENYGGVNGYKHLTHISHHSFVRSPFTDYQPRDTNSWYPDSRVNTSYGWGDWCWNNGDRRYMRMGVNWIGPKHFEYYIDGELVRVMYYNAIATNYNGTWQYTYFNSMNWNVNGYNLPTNNGAGYTDVTVYATTVAYSFEKLQEASNASNGYNVIDPAWFQGGDDQDLDGNGVTVEARGFTKEMDIIINMESQSWLAGSTPSASDLNDPTKNTMKVDWVRVYKPVNSGNADVAVTGVTLSPATLSIEQGATANLTGAVIPSTATIKTMTFSSSNTAVATVTQSGVVTAVSIGNAVITATTTDGGYTDTSSVTVTDNSNSGNEDTIVIEAENFASTTGTYNDGFVPYGVNAGTTKINYVNSNDSATYNIQVSEAGNYEISYAISTPVANAAISFYADNVLVGATNVVNNGQWDAYQNLNSGHQVYLSAGDHTIKIVASGSNAWQWNLDKITLTKSVSGGTTPSNIIIEAENFMSTTGTYNDGFVPYGVNQSSVGINYVNSNDEAVYSFFVQNSGVYNIQYLISTPVNQAQISVYVNNTLVATNAVSNNGAWDDYQTLNAASTVSLQPGTHTLKIVASGSNAWQWNLDKIILSSGATSKQNEDSKRSASTEKSNQFVFYPNPASDVLNISTSETIQKIQVYNITGAVVLQQKGYNGALDVRELANGLYLLQVTTAEEEVITKRIVISR</sequence>
<reference evidence="6" key="1">
    <citation type="submission" date="2018-01" db="EMBL/GenBank/DDBJ databases">
        <title>Complete genome of Tamlana sp. UJ94.</title>
        <authorList>
            <person name="Jung J."/>
            <person name="Chung D."/>
            <person name="Bae S.S."/>
            <person name="Baek K."/>
        </authorList>
    </citation>
    <scope>NUCLEOTIDE SEQUENCE [LARGE SCALE GENOMIC DNA]</scope>
    <source>
        <strain evidence="6">UJ94</strain>
    </source>
</reference>
<keyword evidence="6" id="KW-1185">Reference proteome</keyword>
<dbReference type="SUPFAM" id="SSF49785">
    <property type="entry name" value="Galactose-binding domain-like"/>
    <property type="match status" value="2"/>
</dbReference>
<feature type="domain" description="CBM6" evidence="3">
    <location>
        <begin position="642"/>
        <end position="769"/>
    </location>
</feature>
<dbReference type="GO" id="GO:0004553">
    <property type="term" value="F:hydrolase activity, hydrolyzing O-glycosyl compounds"/>
    <property type="evidence" value="ECO:0007669"/>
    <property type="project" value="InterPro"/>
</dbReference>
<gene>
    <name evidence="5" type="ORF">C1A40_08665</name>
</gene>
<evidence type="ECO:0000256" key="1">
    <source>
        <dbReference type="ARBA" id="ARBA00006865"/>
    </source>
</evidence>
<dbReference type="EMBL" id="CP025938">
    <property type="protein sequence ID" value="AUS05533.1"/>
    <property type="molecule type" value="Genomic_DNA"/>
</dbReference>
<dbReference type="GO" id="GO:0030246">
    <property type="term" value="F:carbohydrate binding"/>
    <property type="evidence" value="ECO:0007669"/>
    <property type="project" value="InterPro"/>
</dbReference>
<feature type="domain" description="GH16" evidence="4">
    <location>
        <begin position="43"/>
        <end position="405"/>
    </location>
</feature>
<dbReference type="InterPro" id="IPR000757">
    <property type="entry name" value="Beta-glucanase-like"/>
</dbReference>
<dbReference type="PROSITE" id="PS51762">
    <property type="entry name" value="GH16_2"/>
    <property type="match status" value="1"/>
</dbReference>
<feature type="domain" description="CBM6" evidence="3">
    <location>
        <begin position="503"/>
        <end position="630"/>
    </location>
</feature>
<name>A0A2I7SI07_9FLAO</name>
<dbReference type="Pfam" id="PF03422">
    <property type="entry name" value="CBM_6"/>
    <property type="match status" value="2"/>
</dbReference>
<dbReference type="InterPro" id="IPR003343">
    <property type="entry name" value="Big_2"/>
</dbReference>
<dbReference type="AlphaFoldDB" id="A0A2I7SI07"/>
<dbReference type="PROSITE" id="PS51175">
    <property type="entry name" value="CBM6"/>
    <property type="match status" value="2"/>
</dbReference>
<dbReference type="RefSeq" id="WP_102995556.1">
    <property type="nucleotide sequence ID" value="NZ_CP025938.1"/>
</dbReference>
<dbReference type="Gene3D" id="2.60.120.260">
    <property type="entry name" value="Galactose-binding domain-like"/>
    <property type="match status" value="2"/>
</dbReference>
<accession>A0A2I7SI07</accession>
<evidence type="ECO:0008006" key="7">
    <source>
        <dbReference type="Google" id="ProtNLM"/>
    </source>
</evidence>
<dbReference type="Pfam" id="PF18962">
    <property type="entry name" value="Por_Secre_tail"/>
    <property type="match status" value="1"/>
</dbReference>
<dbReference type="InterPro" id="IPR005084">
    <property type="entry name" value="CBM6"/>
</dbReference>
<dbReference type="SUPFAM" id="SSF49373">
    <property type="entry name" value="Invasin/intimin cell-adhesion fragments"/>
    <property type="match status" value="1"/>
</dbReference>
<evidence type="ECO:0000259" key="3">
    <source>
        <dbReference type="PROSITE" id="PS51175"/>
    </source>
</evidence>
<dbReference type="InterPro" id="IPR026444">
    <property type="entry name" value="Secre_tail"/>
</dbReference>
<dbReference type="Gene3D" id="2.60.40.1080">
    <property type="match status" value="1"/>
</dbReference>
<dbReference type="InterPro" id="IPR008979">
    <property type="entry name" value="Galactose-bd-like_sf"/>
</dbReference>
<evidence type="ECO:0000256" key="2">
    <source>
        <dbReference type="ARBA" id="ARBA00022729"/>
    </source>
</evidence>
<dbReference type="SUPFAM" id="SSF49899">
    <property type="entry name" value="Concanavalin A-like lectins/glucanases"/>
    <property type="match status" value="2"/>
</dbReference>
<dbReference type="Pfam" id="PF02368">
    <property type="entry name" value="Big_2"/>
    <property type="match status" value="1"/>
</dbReference>
<dbReference type="KEGG" id="taj:C1A40_08665"/>
<dbReference type="InterPro" id="IPR013320">
    <property type="entry name" value="ConA-like_dom_sf"/>
</dbReference>